<dbReference type="KEGG" id="tvr:TVD_08985"/>
<dbReference type="EMBL" id="CP011367">
    <property type="protein sequence ID" value="AKJ95480.1"/>
    <property type="molecule type" value="Genomic_DNA"/>
</dbReference>
<dbReference type="PATRIC" id="fig|106634.4.peg.1837"/>
<reference evidence="2 3" key="1">
    <citation type="submission" date="2015-04" db="EMBL/GenBank/DDBJ databases">
        <title>Complete Sequence for the Genome of the Thioalkalivibrio versutus D301.</title>
        <authorList>
            <person name="Mu T."/>
            <person name="Zhou J."/>
            <person name="Xu X."/>
        </authorList>
    </citation>
    <scope>NUCLEOTIDE SEQUENCE [LARGE SCALE GENOMIC DNA]</scope>
    <source>
        <strain evidence="2 3">D301</strain>
    </source>
</reference>
<evidence type="ECO:0000313" key="2">
    <source>
        <dbReference type="EMBL" id="AKJ95480.1"/>
    </source>
</evidence>
<keyword evidence="2" id="KW-0449">Lipoprotein</keyword>
<proteinExistence type="predicted"/>
<accession>A0A0G3G2M3</accession>
<protein>
    <submittedName>
        <fullName evidence="2">Lipoprotein</fullName>
    </submittedName>
</protein>
<feature type="chain" id="PRO_5002553697" evidence="1">
    <location>
        <begin position="21"/>
        <end position="231"/>
    </location>
</feature>
<evidence type="ECO:0000313" key="3">
    <source>
        <dbReference type="Proteomes" id="UP000064201"/>
    </source>
</evidence>
<name>A0A0G3G2M3_9GAMM</name>
<dbReference type="OrthoDB" id="5292580at2"/>
<keyword evidence="3" id="KW-1185">Reference proteome</keyword>
<dbReference type="AlphaFoldDB" id="A0A0G3G2M3"/>
<sequence>MRRAYLLPWLLVPLLLTACAGLDVRDFGLDGGGGDRAEEAIREALRVGTERTVERTGREDGYWGNALIRIGLPPELEQAGDTLRRVGFASQVDDLERRMNRAAESAAQEAVSVFVSAIRGMRPEDVYGVLRGADDAATQYLRDASESTLRERYMPIVQEQMERADVYRVYQPLRDAAGRIPGLSGLDVDLDRYVTDHALDGLFTILADEERRIREDPAARTTQLLRDYFGQ</sequence>
<dbReference type="PROSITE" id="PS51257">
    <property type="entry name" value="PROKAR_LIPOPROTEIN"/>
    <property type="match status" value="1"/>
</dbReference>
<feature type="signal peptide" evidence="1">
    <location>
        <begin position="1"/>
        <end position="20"/>
    </location>
</feature>
<gene>
    <name evidence="2" type="ORF">TVD_08985</name>
</gene>
<dbReference type="Pfam" id="PF13852">
    <property type="entry name" value="DUF4197"/>
    <property type="match status" value="1"/>
</dbReference>
<evidence type="ECO:0000256" key="1">
    <source>
        <dbReference type="SAM" id="SignalP"/>
    </source>
</evidence>
<organism evidence="2 3">
    <name type="scientific">Thioalkalivibrio versutus</name>
    <dbReference type="NCBI Taxonomy" id="106634"/>
    <lineage>
        <taxon>Bacteria</taxon>
        <taxon>Pseudomonadati</taxon>
        <taxon>Pseudomonadota</taxon>
        <taxon>Gammaproteobacteria</taxon>
        <taxon>Chromatiales</taxon>
        <taxon>Ectothiorhodospiraceae</taxon>
        <taxon>Thioalkalivibrio</taxon>
    </lineage>
</organism>
<dbReference type="RefSeq" id="WP_018144249.1">
    <property type="nucleotide sequence ID" value="NZ_CP011367.1"/>
</dbReference>
<dbReference type="Proteomes" id="UP000064201">
    <property type="component" value="Chromosome"/>
</dbReference>
<keyword evidence="1" id="KW-0732">Signal</keyword>
<dbReference type="InterPro" id="IPR025245">
    <property type="entry name" value="DUF4197"/>
</dbReference>